<dbReference type="EMBL" id="WIXP02000010">
    <property type="protein sequence ID" value="KAF6204194.1"/>
    <property type="molecule type" value="Genomic_DNA"/>
</dbReference>
<evidence type="ECO:0000313" key="3">
    <source>
        <dbReference type="Proteomes" id="UP000466442"/>
    </source>
</evidence>
<feature type="region of interest" description="Disordered" evidence="1">
    <location>
        <begin position="22"/>
        <end position="61"/>
    </location>
</feature>
<sequence>MKVPAHQESDIPSKLINLSSPLPPVEIPSTEGPVLPPGLQNWSQKPYHPPSLPEPPTHHTMPKFLTFQKTVIIQHNLRPRQEYEDDDNVSYGPGTADTVEKVYLSAQQIPR</sequence>
<protein>
    <submittedName>
        <fullName evidence="2">Uncharacterized protein</fullName>
    </submittedName>
</protein>
<dbReference type="AlphaFoldDB" id="A0A8S9X6R7"/>
<proteinExistence type="predicted"/>
<organism evidence="2 3">
    <name type="scientific">Apolygus lucorum</name>
    <name type="common">Small green plant bug</name>
    <name type="synonym">Lygocoris lucorum</name>
    <dbReference type="NCBI Taxonomy" id="248454"/>
    <lineage>
        <taxon>Eukaryota</taxon>
        <taxon>Metazoa</taxon>
        <taxon>Ecdysozoa</taxon>
        <taxon>Arthropoda</taxon>
        <taxon>Hexapoda</taxon>
        <taxon>Insecta</taxon>
        <taxon>Pterygota</taxon>
        <taxon>Neoptera</taxon>
        <taxon>Paraneoptera</taxon>
        <taxon>Hemiptera</taxon>
        <taxon>Heteroptera</taxon>
        <taxon>Panheteroptera</taxon>
        <taxon>Cimicomorpha</taxon>
        <taxon>Miridae</taxon>
        <taxon>Mirini</taxon>
        <taxon>Apolygus</taxon>
    </lineage>
</organism>
<comment type="caution">
    <text evidence="2">The sequence shown here is derived from an EMBL/GenBank/DDBJ whole genome shotgun (WGS) entry which is preliminary data.</text>
</comment>
<evidence type="ECO:0000313" key="2">
    <source>
        <dbReference type="EMBL" id="KAF6204194.1"/>
    </source>
</evidence>
<keyword evidence="3" id="KW-1185">Reference proteome</keyword>
<gene>
    <name evidence="2" type="ORF">GE061_002534</name>
</gene>
<evidence type="ECO:0000256" key="1">
    <source>
        <dbReference type="SAM" id="MobiDB-lite"/>
    </source>
</evidence>
<accession>A0A8S9X6R7</accession>
<name>A0A8S9X6R7_APOLU</name>
<dbReference type="OrthoDB" id="10068079at2759"/>
<dbReference type="Proteomes" id="UP000466442">
    <property type="component" value="Unassembled WGS sequence"/>
</dbReference>
<reference evidence="2" key="1">
    <citation type="journal article" date="2021" name="Mol. Ecol. Resour.">
        <title>Apolygus lucorum genome provides insights into omnivorousness and mesophyll feeding.</title>
        <authorList>
            <person name="Liu Y."/>
            <person name="Liu H."/>
            <person name="Wang H."/>
            <person name="Huang T."/>
            <person name="Liu B."/>
            <person name="Yang B."/>
            <person name="Yin L."/>
            <person name="Li B."/>
            <person name="Zhang Y."/>
            <person name="Zhang S."/>
            <person name="Jiang F."/>
            <person name="Zhang X."/>
            <person name="Ren Y."/>
            <person name="Wang B."/>
            <person name="Wang S."/>
            <person name="Lu Y."/>
            <person name="Wu K."/>
            <person name="Fan W."/>
            <person name="Wang G."/>
        </authorList>
    </citation>
    <scope>NUCLEOTIDE SEQUENCE</scope>
    <source>
        <strain evidence="2">12Hb</strain>
    </source>
</reference>